<keyword evidence="1" id="KW-0732">Signal</keyword>
<evidence type="ECO:0000313" key="7">
    <source>
        <dbReference type="Proteomes" id="UP000744769"/>
    </source>
</evidence>
<dbReference type="EMBL" id="JAAOIV010000008">
    <property type="protein sequence ID" value="NHN56474.1"/>
    <property type="molecule type" value="Genomic_DNA"/>
</dbReference>
<dbReference type="CDD" id="cd06462">
    <property type="entry name" value="Peptidase_S24_S26"/>
    <property type="match status" value="1"/>
</dbReference>
<evidence type="ECO:0000259" key="5">
    <source>
        <dbReference type="PROSITE" id="PS50025"/>
    </source>
</evidence>
<gene>
    <name evidence="6" type="ORF">G9U51_11865</name>
</gene>
<keyword evidence="4" id="KW-0812">Transmembrane</keyword>
<reference evidence="6" key="1">
    <citation type="submission" date="2020-03" db="EMBL/GenBank/DDBJ databases">
        <title>Draft sequencing of Calidifontibacter sp. DB0510.</title>
        <authorList>
            <person name="Kim D.-U."/>
        </authorList>
    </citation>
    <scope>NUCLEOTIDE SEQUENCE</scope>
    <source>
        <strain evidence="6">DB0510</strain>
    </source>
</reference>
<dbReference type="InterPro" id="IPR006558">
    <property type="entry name" value="LamG-like"/>
</dbReference>
<name>A0A967B0D9_9MICO</name>
<evidence type="ECO:0000256" key="4">
    <source>
        <dbReference type="SAM" id="Phobius"/>
    </source>
</evidence>
<feature type="domain" description="Laminin G" evidence="5">
    <location>
        <begin position="264"/>
        <end position="437"/>
    </location>
</feature>
<comment type="caution">
    <text evidence="6">The sequence shown here is derived from an EMBL/GenBank/DDBJ whole genome shotgun (WGS) entry which is preliminary data.</text>
</comment>
<dbReference type="Gene3D" id="2.60.120.200">
    <property type="match status" value="1"/>
</dbReference>
<feature type="transmembrane region" description="Helical" evidence="4">
    <location>
        <begin position="171"/>
        <end position="189"/>
    </location>
</feature>
<dbReference type="Pfam" id="PF13385">
    <property type="entry name" value="Laminin_G_3"/>
    <property type="match status" value="1"/>
</dbReference>
<dbReference type="Proteomes" id="UP000744769">
    <property type="component" value="Unassembled WGS sequence"/>
</dbReference>
<keyword evidence="7" id="KW-1185">Reference proteome</keyword>
<keyword evidence="4" id="KW-1133">Transmembrane helix</keyword>
<dbReference type="PROSITE" id="PS50025">
    <property type="entry name" value="LAM_G_DOMAIN"/>
    <property type="match status" value="1"/>
</dbReference>
<protein>
    <recommendedName>
        <fullName evidence="5">Laminin G domain-containing protein</fullName>
    </recommendedName>
</protein>
<evidence type="ECO:0000313" key="6">
    <source>
        <dbReference type="EMBL" id="NHN56474.1"/>
    </source>
</evidence>
<dbReference type="SUPFAM" id="SSF49899">
    <property type="entry name" value="Concanavalin A-like lectins/glucanases"/>
    <property type="match status" value="1"/>
</dbReference>
<dbReference type="CDD" id="cd00110">
    <property type="entry name" value="LamG"/>
    <property type="match status" value="1"/>
</dbReference>
<dbReference type="AlphaFoldDB" id="A0A967B0D9"/>
<evidence type="ECO:0000256" key="1">
    <source>
        <dbReference type="ARBA" id="ARBA00022729"/>
    </source>
</evidence>
<evidence type="ECO:0000256" key="3">
    <source>
        <dbReference type="SAM" id="MobiDB-lite"/>
    </source>
</evidence>
<dbReference type="RefSeq" id="WP_166197138.1">
    <property type="nucleotide sequence ID" value="NZ_JAAOIV010000008.1"/>
</dbReference>
<feature type="region of interest" description="Disordered" evidence="3">
    <location>
        <begin position="232"/>
        <end position="262"/>
    </location>
</feature>
<sequence>MRLEATWPGLILMTAARTILATLAGLAVWAAVPAAFGWQSTTVISGSMTPAIAVGDVVAAKPVRGAEVQPGQVALVDDPDHQGALRLHRMVRFTPGGALILRGDANRADDSSPVHPSAVHGVGALRVPWAGLPGLWLGRRDLAPLGLASLGIGLLVVVARGRMPGSGDRTGVVLCAGLAIVALTATTIASRSTASAGFAAQTLARAEFAVAELGYRDLVLADRPIAFYEGESSDPARDSVGAQPSTAYGVRTTAGGHQGASSGSLDFGGPAATLTLRAPQTPAGPTAFSTEAWFRTTASGRGGRIIGYGSTADNGASFFYDRVVYLTAEGKLLFGIGAWGTSVLTAPGRYDDGAWHHVVAARDAGGMRLIVDGQTVEGAPGATQDYAGYWRAGYDNLSGWTQAPAGNSFPGVIDDIAIYDRALSAEAARAHYAAGQP</sequence>
<feature type="transmembrane region" description="Helical" evidence="4">
    <location>
        <begin position="142"/>
        <end position="159"/>
    </location>
</feature>
<keyword evidence="4" id="KW-0472">Membrane</keyword>
<accession>A0A967B0D9</accession>
<organism evidence="6 7">
    <name type="scientific">Metallococcus carri</name>
    <dbReference type="NCBI Taxonomy" id="1656884"/>
    <lineage>
        <taxon>Bacteria</taxon>
        <taxon>Bacillati</taxon>
        <taxon>Actinomycetota</taxon>
        <taxon>Actinomycetes</taxon>
        <taxon>Micrococcales</taxon>
        <taxon>Dermacoccaceae</taxon>
        <taxon>Metallococcus</taxon>
    </lineage>
</organism>
<dbReference type="InterPro" id="IPR013320">
    <property type="entry name" value="ConA-like_dom_sf"/>
</dbReference>
<keyword evidence="2" id="KW-1015">Disulfide bond</keyword>
<proteinExistence type="predicted"/>
<evidence type="ECO:0000256" key="2">
    <source>
        <dbReference type="ARBA" id="ARBA00023157"/>
    </source>
</evidence>
<dbReference type="InterPro" id="IPR001791">
    <property type="entry name" value="Laminin_G"/>
</dbReference>
<dbReference type="SMART" id="SM00560">
    <property type="entry name" value="LamGL"/>
    <property type="match status" value="1"/>
</dbReference>